<dbReference type="GO" id="GO:0003700">
    <property type="term" value="F:DNA-binding transcription factor activity"/>
    <property type="evidence" value="ECO:0007669"/>
    <property type="project" value="TreeGrafter"/>
</dbReference>
<dbReference type="PRINTS" id="PR00455">
    <property type="entry name" value="HTHTETR"/>
</dbReference>
<dbReference type="PANTHER" id="PTHR30055:SF146">
    <property type="entry name" value="HTH-TYPE TRANSCRIPTIONAL DUAL REGULATOR CECR"/>
    <property type="match status" value="1"/>
</dbReference>
<dbReference type="SUPFAM" id="SSF46689">
    <property type="entry name" value="Homeodomain-like"/>
    <property type="match status" value="1"/>
</dbReference>
<dbReference type="EMBL" id="SMKU01000092">
    <property type="protein sequence ID" value="TDD85220.1"/>
    <property type="molecule type" value="Genomic_DNA"/>
</dbReference>
<comment type="caution">
    <text evidence="6">The sequence shown here is derived from an EMBL/GenBank/DDBJ whole genome shotgun (WGS) entry which is preliminary data.</text>
</comment>
<feature type="domain" description="HTH tetR-type" evidence="5">
    <location>
        <begin position="6"/>
        <end position="66"/>
    </location>
</feature>
<sequence length="198" mass="21346">MSSADRGVREALLDAAARLLVERGYRGVRMQDVAAAAGVSRQTVYNEFGDKWGLARAVVIRDNGRYLDGIDRVLSEHRGVYAAVTAAVLFTLEMSADDQLKKLVLTGAGGDEMLPLLTTQAEPVLFTTSARLTEHALRQWPDLDRGALTEITDAAVRLTMSHIMLPSCPPEAFAHVVARMVVRYLGVPEESPAAAAGA</sequence>
<evidence type="ECO:0000256" key="4">
    <source>
        <dbReference type="PROSITE-ProRule" id="PRU00335"/>
    </source>
</evidence>
<accession>A0A4R5BJR5</accession>
<dbReference type="FunFam" id="1.10.10.60:FF:000141">
    <property type="entry name" value="TetR family transcriptional regulator"/>
    <property type="match status" value="1"/>
</dbReference>
<keyword evidence="7" id="KW-1185">Reference proteome</keyword>
<keyword evidence="1" id="KW-0805">Transcription regulation</keyword>
<dbReference type="RefSeq" id="WP_131895008.1">
    <property type="nucleotide sequence ID" value="NZ_SMKU01000092.1"/>
</dbReference>
<keyword evidence="2 4" id="KW-0238">DNA-binding</keyword>
<proteinExistence type="predicted"/>
<keyword evidence="3" id="KW-0804">Transcription</keyword>
<dbReference type="PANTHER" id="PTHR30055">
    <property type="entry name" value="HTH-TYPE TRANSCRIPTIONAL REGULATOR RUTR"/>
    <property type="match status" value="1"/>
</dbReference>
<dbReference type="InterPro" id="IPR001647">
    <property type="entry name" value="HTH_TetR"/>
</dbReference>
<reference evidence="6 7" key="1">
    <citation type="submission" date="2019-03" db="EMBL/GenBank/DDBJ databases">
        <title>Draft genome sequences of novel Actinobacteria.</title>
        <authorList>
            <person name="Sahin N."/>
            <person name="Ay H."/>
            <person name="Saygin H."/>
        </authorList>
    </citation>
    <scope>NUCLEOTIDE SEQUENCE [LARGE SCALE GENOMIC DNA]</scope>
    <source>
        <strain evidence="6 7">H3C3</strain>
    </source>
</reference>
<protein>
    <submittedName>
        <fullName evidence="6">TetR/AcrR family transcriptional regulator</fullName>
    </submittedName>
</protein>
<dbReference type="PROSITE" id="PS50977">
    <property type="entry name" value="HTH_TETR_2"/>
    <property type="match status" value="1"/>
</dbReference>
<evidence type="ECO:0000259" key="5">
    <source>
        <dbReference type="PROSITE" id="PS50977"/>
    </source>
</evidence>
<organism evidence="6 7">
    <name type="scientific">Actinomadura rubrisoli</name>
    <dbReference type="NCBI Taxonomy" id="2530368"/>
    <lineage>
        <taxon>Bacteria</taxon>
        <taxon>Bacillati</taxon>
        <taxon>Actinomycetota</taxon>
        <taxon>Actinomycetes</taxon>
        <taxon>Streptosporangiales</taxon>
        <taxon>Thermomonosporaceae</taxon>
        <taxon>Actinomadura</taxon>
    </lineage>
</organism>
<name>A0A4R5BJR5_9ACTN</name>
<evidence type="ECO:0000313" key="6">
    <source>
        <dbReference type="EMBL" id="TDD85220.1"/>
    </source>
</evidence>
<dbReference type="OrthoDB" id="4371863at2"/>
<dbReference type="Pfam" id="PF00440">
    <property type="entry name" value="TetR_N"/>
    <property type="match status" value="1"/>
</dbReference>
<dbReference type="InterPro" id="IPR050109">
    <property type="entry name" value="HTH-type_TetR-like_transc_reg"/>
</dbReference>
<dbReference type="Proteomes" id="UP000294513">
    <property type="component" value="Unassembled WGS sequence"/>
</dbReference>
<dbReference type="InterPro" id="IPR040611">
    <property type="entry name" value="AlkX_C"/>
</dbReference>
<dbReference type="Gene3D" id="1.10.357.10">
    <property type="entry name" value="Tetracycline Repressor, domain 2"/>
    <property type="match status" value="1"/>
</dbReference>
<dbReference type="Pfam" id="PF18556">
    <property type="entry name" value="TetR_C_35"/>
    <property type="match status" value="1"/>
</dbReference>
<feature type="DNA-binding region" description="H-T-H motif" evidence="4">
    <location>
        <begin position="29"/>
        <end position="48"/>
    </location>
</feature>
<evidence type="ECO:0000256" key="3">
    <source>
        <dbReference type="ARBA" id="ARBA00023163"/>
    </source>
</evidence>
<evidence type="ECO:0000313" key="7">
    <source>
        <dbReference type="Proteomes" id="UP000294513"/>
    </source>
</evidence>
<evidence type="ECO:0000256" key="1">
    <source>
        <dbReference type="ARBA" id="ARBA00023015"/>
    </source>
</evidence>
<dbReference type="InterPro" id="IPR009057">
    <property type="entry name" value="Homeodomain-like_sf"/>
</dbReference>
<gene>
    <name evidence="6" type="ORF">E1298_18890</name>
</gene>
<evidence type="ECO:0000256" key="2">
    <source>
        <dbReference type="ARBA" id="ARBA00023125"/>
    </source>
</evidence>
<dbReference type="GO" id="GO:0000976">
    <property type="term" value="F:transcription cis-regulatory region binding"/>
    <property type="evidence" value="ECO:0007669"/>
    <property type="project" value="TreeGrafter"/>
</dbReference>
<dbReference type="GO" id="GO:0045892">
    <property type="term" value="P:negative regulation of DNA-templated transcription"/>
    <property type="evidence" value="ECO:0007669"/>
    <property type="project" value="UniProtKB-ARBA"/>
</dbReference>
<dbReference type="AlphaFoldDB" id="A0A4R5BJR5"/>